<evidence type="ECO:0000313" key="6">
    <source>
        <dbReference type="Proteomes" id="UP001304298"/>
    </source>
</evidence>
<dbReference type="InterPro" id="IPR036388">
    <property type="entry name" value="WH-like_DNA-bd_sf"/>
</dbReference>
<dbReference type="Pfam" id="PF00891">
    <property type="entry name" value="Methyltransf_2"/>
    <property type="match status" value="1"/>
</dbReference>
<dbReference type="PIRSF" id="PIRSF005739">
    <property type="entry name" value="O-mtase"/>
    <property type="match status" value="1"/>
</dbReference>
<dbReference type="GO" id="GO:0032259">
    <property type="term" value="P:methylation"/>
    <property type="evidence" value="ECO:0007669"/>
    <property type="project" value="UniProtKB-KW"/>
</dbReference>
<dbReference type="EMBL" id="JAYFSI010000018">
    <property type="protein sequence ID" value="MEA5366923.1"/>
    <property type="molecule type" value="Genomic_DNA"/>
</dbReference>
<keyword evidence="6" id="KW-1185">Reference proteome</keyword>
<dbReference type="Gene3D" id="1.10.10.10">
    <property type="entry name" value="Winged helix-like DNA-binding domain superfamily/Winged helix DNA-binding domain"/>
    <property type="match status" value="1"/>
</dbReference>
<proteinExistence type="predicted"/>
<dbReference type="SUPFAM" id="SSF53335">
    <property type="entry name" value="S-adenosyl-L-methionine-dependent methyltransferases"/>
    <property type="match status" value="1"/>
</dbReference>
<evidence type="ECO:0000256" key="3">
    <source>
        <dbReference type="ARBA" id="ARBA00022691"/>
    </source>
</evidence>
<dbReference type="RefSeq" id="WP_323336519.1">
    <property type="nucleotide sequence ID" value="NZ_JAYFSI010000018.1"/>
</dbReference>
<dbReference type="InterPro" id="IPR001077">
    <property type="entry name" value="COMT_C"/>
</dbReference>
<feature type="domain" description="O-methyltransferase C-terminal" evidence="4">
    <location>
        <begin position="137"/>
        <end position="329"/>
    </location>
</feature>
<dbReference type="PROSITE" id="PS51683">
    <property type="entry name" value="SAM_OMT_II"/>
    <property type="match status" value="1"/>
</dbReference>
<reference evidence="5 6" key="1">
    <citation type="submission" date="2023-12" db="EMBL/GenBank/DDBJ databases">
        <title>Amycolatopsis sp. V23-08.</title>
        <authorList>
            <person name="Somphong A."/>
        </authorList>
    </citation>
    <scope>NUCLEOTIDE SEQUENCE [LARGE SCALE GENOMIC DNA]</scope>
    <source>
        <strain evidence="5 6">V23-08</strain>
    </source>
</reference>
<dbReference type="Proteomes" id="UP001304298">
    <property type="component" value="Unassembled WGS sequence"/>
</dbReference>
<evidence type="ECO:0000259" key="4">
    <source>
        <dbReference type="Pfam" id="PF00891"/>
    </source>
</evidence>
<dbReference type="PANTHER" id="PTHR43712">
    <property type="entry name" value="PUTATIVE (AFU_ORTHOLOGUE AFUA_4G14580)-RELATED"/>
    <property type="match status" value="1"/>
</dbReference>
<organism evidence="5 6">
    <name type="scientific">Amycolatopsis heterodermiae</name>
    <dbReference type="NCBI Taxonomy" id="3110235"/>
    <lineage>
        <taxon>Bacteria</taxon>
        <taxon>Bacillati</taxon>
        <taxon>Actinomycetota</taxon>
        <taxon>Actinomycetes</taxon>
        <taxon>Pseudonocardiales</taxon>
        <taxon>Pseudonocardiaceae</taxon>
        <taxon>Amycolatopsis</taxon>
    </lineage>
</organism>
<keyword evidence="1 5" id="KW-0489">Methyltransferase</keyword>
<evidence type="ECO:0000256" key="1">
    <source>
        <dbReference type="ARBA" id="ARBA00022603"/>
    </source>
</evidence>
<sequence length="356" mass="39531">MADSRKVTISEADYLRILVHGTTAFELLRTALEFELFEKLDTAGGLDVDETAAALGIERQPARILLLGLASLLLLEKSGDKYVNSKMVERKLLREGERFLGPLVDIQAKIINATMVDFAEALRQNTNVGLRRLEGPGDTLYERLTATPDLQKVFYDNMGDASRRAFEQILEKYDFSHIRHAIDIAGGDGANSVELAKRYPELEVTVMDQESVTRLAADRIEDPAVRKRVHFHPGDILHDRYPEGADAIFVFHIFEIWSLERNTALLRRCYDALPEGGTCLVYNWVSNEEGTGSMAAGLVSPYFLTLASGEGMTYTPGDMERAALDAGFSRVDLHQDMGFSHALVVAHKDAPGQVGR</sequence>
<protein>
    <submittedName>
        <fullName evidence="5">Methyltransferase</fullName>
    </submittedName>
</protein>
<dbReference type="InterPro" id="IPR029063">
    <property type="entry name" value="SAM-dependent_MTases_sf"/>
</dbReference>
<keyword evidence="2" id="KW-0808">Transferase</keyword>
<gene>
    <name evidence="5" type="ORF">VA596_45850</name>
</gene>
<name>A0ABU5RKU8_9PSEU</name>
<dbReference type="Gene3D" id="3.40.50.150">
    <property type="entry name" value="Vaccinia Virus protein VP39"/>
    <property type="match status" value="1"/>
</dbReference>
<dbReference type="GO" id="GO:0008168">
    <property type="term" value="F:methyltransferase activity"/>
    <property type="evidence" value="ECO:0007669"/>
    <property type="project" value="UniProtKB-KW"/>
</dbReference>
<dbReference type="InterPro" id="IPR016461">
    <property type="entry name" value="COMT-like"/>
</dbReference>
<dbReference type="PANTHER" id="PTHR43712:SF2">
    <property type="entry name" value="O-METHYLTRANSFERASE CICE"/>
    <property type="match status" value="1"/>
</dbReference>
<comment type="caution">
    <text evidence="5">The sequence shown here is derived from an EMBL/GenBank/DDBJ whole genome shotgun (WGS) entry which is preliminary data.</text>
</comment>
<accession>A0ABU5RKU8</accession>
<evidence type="ECO:0000256" key="2">
    <source>
        <dbReference type="ARBA" id="ARBA00022679"/>
    </source>
</evidence>
<dbReference type="CDD" id="cd02440">
    <property type="entry name" value="AdoMet_MTases"/>
    <property type="match status" value="1"/>
</dbReference>
<evidence type="ECO:0000313" key="5">
    <source>
        <dbReference type="EMBL" id="MEA5366923.1"/>
    </source>
</evidence>
<keyword evidence="3" id="KW-0949">S-adenosyl-L-methionine</keyword>
<dbReference type="Gene3D" id="1.20.58.1390">
    <property type="match status" value="1"/>
</dbReference>